<dbReference type="PANTHER" id="PTHR42850:SF4">
    <property type="entry name" value="ZINC-DEPENDENT ENDOPOLYPHOSPHATASE"/>
    <property type="match status" value="1"/>
</dbReference>
<dbReference type="Gene3D" id="3.60.21.10">
    <property type="match status" value="1"/>
</dbReference>
<reference evidence="2 3" key="1">
    <citation type="submission" date="2019-05" db="EMBL/GenBank/DDBJ databases">
        <title>Complete genome sequencing of Anaerostipes rhamnosivorans.</title>
        <authorList>
            <person name="Bui T.P.N."/>
            <person name="de Vos W.M."/>
        </authorList>
    </citation>
    <scope>NUCLEOTIDE SEQUENCE [LARGE SCALE GENOMIC DNA]</scope>
    <source>
        <strain evidence="2 3">1y2</strain>
    </source>
</reference>
<dbReference type="GO" id="GO:0016791">
    <property type="term" value="F:phosphatase activity"/>
    <property type="evidence" value="ECO:0007669"/>
    <property type="project" value="TreeGrafter"/>
</dbReference>
<evidence type="ECO:0000313" key="3">
    <source>
        <dbReference type="Proteomes" id="UP000298653"/>
    </source>
</evidence>
<dbReference type="GO" id="GO:0008803">
    <property type="term" value="F:bis(5'-nucleosyl)-tetraphosphatase (symmetrical) activity"/>
    <property type="evidence" value="ECO:0007669"/>
    <property type="project" value="TreeGrafter"/>
</dbReference>
<dbReference type="InterPro" id="IPR029052">
    <property type="entry name" value="Metallo-depent_PP-like"/>
</dbReference>
<dbReference type="GO" id="GO:0110154">
    <property type="term" value="P:RNA decapping"/>
    <property type="evidence" value="ECO:0007669"/>
    <property type="project" value="TreeGrafter"/>
</dbReference>
<protein>
    <submittedName>
        <fullName evidence="2">Protein serine/threonine phosphatase PrpC, regulation of stationary phase</fullName>
    </submittedName>
</protein>
<dbReference type="Proteomes" id="UP000298653">
    <property type="component" value="Chromosome"/>
</dbReference>
<name>A0A4P8IIS3_9FIRM</name>
<sequence length="234" mass="27163">MQKIYVLSDIHGQSRAFFEMLEKIQFSSEDKLYIIGDVVDRGPDGIKLLEYIRGQKNMVLLMGNHEDMMLRTMNDEESWYETWLFNGGGVTLASLMSFPKEEQERCIEFVKNLPLYRMISVEGKQYLLVHAGIDVSRGESEEQIAAMDRDTLLWIRREFFNAKLSCPYTVIFGHTPTGALLYYAKDLPEESREQAAAFHITRWDRRIAIDCGCAYGENLGCLRLNDQKEFYIKI</sequence>
<accession>A0A4P8IIS3</accession>
<dbReference type="KEGG" id="arf:AR1Y2_2380"/>
<dbReference type="CDD" id="cd00144">
    <property type="entry name" value="MPP_PPP_family"/>
    <property type="match status" value="1"/>
</dbReference>
<evidence type="ECO:0000313" key="2">
    <source>
        <dbReference type="EMBL" id="QCP35834.1"/>
    </source>
</evidence>
<feature type="domain" description="Calcineurin-like phosphoesterase" evidence="1">
    <location>
        <begin position="3"/>
        <end position="178"/>
    </location>
</feature>
<dbReference type="RefSeq" id="WP_137329144.1">
    <property type="nucleotide sequence ID" value="NZ_CP040058.1"/>
</dbReference>
<evidence type="ECO:0000259" key="1">
    <source>
        <dbReference type="Pfam" id="PF00149"/>
    </source>
</evidence>
<organism evidence="2 3">
    <name type="scientific">Anaerostipes rhamnosivorans</name>
    <dbReference type="NCBI Taxonomy" id="1229621"/>
    <lineage>
        <taxon>Bacteria</taxon>
        <taxon>Bacillati</taxon>
        <taxon>Bacillota</taxon>
        <taxon>Clostridia</taxon>
        <taxon>Lachnospirales</taxon>
        <taxon>Lachnospiraceae</taxon>
        <taxon>Anaerostipes</taxon>
    </lineage>
</organism>
<keyword evidence="3" id="KW-1185">Reference proteome</keyword>
<dbReference type="InterPro" id="IPR004843">
    <property type="entry name" value="Calcineurin-like_PHP"/>
</dbReference>
<dbReference type="EMBL" id="CP040058">
    <property type="protein sequence ID" value="QCP35834.1"/>
    <property type="molecule type" value="Genomic_DNA"/>
</dbReference>
<dbReference type="PANTHER" id="PTHR42850">
    <property type="entry name" value="METALLOPHOSPHOESTERASE"/>
    <property type="match status" value="1"/>
</dbReference>
<proteinExistence type="predicted"/>
<gene>
    <name evidence="2" type="ORF">AR1Y2_2380</name>
</gene>
<dbReference type="SUPFAM" id="SSF56300">
    <property type="entry name" value="Metallo-dependent phosphatases"/>
    <property type="match status" value="1"/>
</dbReference>
<dbReference type="AlphaFoldDB" id="A0A4P8IIS3"/>
<dbReference type="GO" id="GO:0005737">
    <property type="term" value="C:cytoplasm"/>
    <property type="evidence" value="ECO:0007669"/>
    <property type="project" value="TreeGrafter"/>
</dbReference>
<dbReference type="InterPro" id="IPR050126">
    <property type="entry name" value="Ap4A_hydrolase"/>
</dbReference>
<dbReference type="OrthoDB" id="9779903at2"/>
<dbReference type="Pfam" id="PF00149">
    <property type="entry name" value="Metallophos"/>
    <property type="match status" value="1"/>
</dbReference>